<reference evidence="4 5" key="1">
    <citation type="submission" date="2019-03" db="EMBL/GenBank/DDBJ databases">
        <authorList>
            <person name="Gaulin E."/>
            <person name="Dumas B."/>
        </authorList>
    </citation>
    <scope>NUCLEOTIDE SEQUENCE [LARGE SCALE GENOMIC DNA]</scope>
    <source>
        <strain evidence="4">CBS 568.67</strain>
    </source>
</reference>
<feature type="region of interest" description="Disordered" evidence="1">
    <location>
        <begin position="321"/>
        <end position="443"/>
    </location>
</feature>
<sequence>MDEALPVCDVETTLSSFDDNSTTHGLEEHAKRSSKAAIEEDENVRAAELTQDMSDDDDDELFHDLPEQAGHRGSHPHHGHTTTSSSAPERHLGSDDGSYFDAIAGGLHGHDHAPMDISDDEDEGGEENSTALQDDLLNSVMSQLDTPEAATIDATTEVEPTILGTEAEPKTSTDGELTMLVTKVEPPSATEVEPTPARVVEDDMLLAALAEARETTAAAAVVVEEADHDELHEPTSVAELLDELDFTDEASSSPVALAVLERAQDLQAVEQELLASDASVGEAEAVNALSEASVVEAETATSVAAVEDDLLTNKAAATTSSLEVDHEMESTDTTPTAASGFDQVRLDEATPNDATDPDDQSSMPPIQKDVSRPSSESETNMNTPSSPVSDEEPLELQLDDKEPAPADVVEVTTPRTPDAVDEDTTPRVVEDSPVAAASDSLDDPVAMAAQYQEAVAVETDGISSNPFDEPASPPVTAPIVPPNNPFDAPDSRTGDDTDVDLPPHAPDDDDVSPTKDDDDNDNSDAAWEHLSMLPRQDEQVGSDAIQGGSDSSVMDSVILVDSADVVQTKDAGVTPPPAPITQSVDAAQHPETMTDPYSDESDSDDEDANPPEIPPPLGLSKPTHDDSDDDLEVNAELAASIQGTVVAPPLTTIPPSNNPLAEALGAAIAEATLQQPPPSSNSTYAFDDDDDDGASTPAHHSAPAKSFGIAYQKQQKPARSASTTAASYDIGTIDMDMAALPIHSAKDIDDSDEFEDVLAVDTTVIKQVDVAKLQQAVLEKEAAKQAALVLQMQEATRAERQEIAREREALVQRGDGGSSDGGSSSNGGKAVLTEIHDMYKRGLGDQEVVQQTSSSSDVATTASDAYKHAAIIEEGDEDDDADDDEETPEERADKLKRQKEEAEWANVEAFQQARRSTKGTTTSPKAEPFRWIRFQEALDHFEHADYVKSHLDAIVVEDDDAAPKGCMMCFRPPMLNYSAALAQRELVFCIALCPFQSAIPEQYRLLQTIYQKLTSTRGECPLSGSHWEVIGFQGNDPSTDLRGAGMLSLLQMLYAIDSYPEMMAKLFASSRHEHDHFPLACVLINMTLHVLVGLRGGALTVLCNKEKNVLGAMNQVYCAMVVKLLSEWQAKHGQVEFPFYLKPILDAGQATPMALVAEMAPALAFTRGSEPGLVAEDFTDLNA</sequence>
<evidence type="ECO:0000313" key="5">
    <source>
        <dbReference type="Proteomes" id="UP000332933"/>
    </source>
</evidence>
<protein>
    <submittedName>
        <fullName evidence="4">Aste57867_10448 protein</fullName>
    </submittedName>
</protein>
<dbReference type="PROSITE" id="PS51335">
    <property type="entry name" value="ELMO"/>
    <property type="match status" value="1"/>
</dbReference>
<proteinExistence type="predicted"/>
<feature type="compositionally biased region" description="Polar residues" evidence="1">
    <location>
        <begin position="372"/>
        <end position="388"/>
    </location>
</feature>
<feature type="compositionally biased region" description="Polar residues" evidence="1">
    <location>
        <begin position="712"/>
        <end position="723"/>
    </location>
</feature>
<organism evidence="4 5">
    <name type="scientific">Aphanomyces stellatus</name>
    <dbReference type="NCBI Taxonomy" id="120398"/>
    <lineage>
        <taxon>Eukaryota</taxon>
        <taxon>Sar</taxon>
        <taxon>Stramenopiles</taxon>
        <taxon>Oomycota</taxon>
        <taxon>Saprolegniomycetes</taxon>
        <taxon>Saprolegniales</taxon>
        <taxon>Verrucalvaceae</taxon>
        <taxon>Aphanomyces</taxon>
    </lineage>
</organism>
<feature type="region of interest" description="Disordered" evidence="1">
    <location>
        <begin position="668"/>
        <end position="723"/>
    </location>
</feature>
<dbReference type="EMBL" id="CAADRA010005229">
    <property type="protein sequence ID" value="VFT87322.1"/>
    <property type="molecule type" value="Genomic_DNA"/>
</dbReference>
<dbReference type="OrthoDB" id="266227at2759"/>
<gene>
    <name evidence="4" type="primary">Aste57867_10448</name>
    <name evidence="3" type="ORF">As57867_010408</name>
    <name evidence="4" type="ORF">ASTE57867_10448</name>
</gene>
<feature type="compositionally biased region" description="Basic and acidic residues" evidence="1">
    <location>
        <begin position="889"/>
        <end position="902"/>
    </location>
</feature>
<reference evidence="3" key="2">
    <citation type="submission" date="2019-06" db="EMBL/GenBank/DDBJ databases">
        <title>Genomics analysis of Aphanomyces spp. identifies a new class of oomycete effector associated with host adaptation.</title>
        <authorList>
            <person name="Gaulin E."/>
        </authorList>
    </citation>
    <scope>NUCLEOTIDE SEQUENCE</scope>
    <source>
        <strain evidence="3">CBS 578.67</strain>
    </source>
</reference>
<accession>A0A485KQD2</accession>
<feature type="region of interest" description="Disordered" evidence="1">
    <location>
        <begin position="872"/>
        <end position="902"/>
    </location>
</feature>
<feature type="region of interest" description="Disordered" evidence="1">
    <location>
        <begin position="810"/>
        <end position="829"/>
    </location>
</feature>
<feature type="compositionally biased region" description="Acidic residues" evidence="1">
    <location>
        <begin position="597"/>
        <end position="609"/>
    </location>
</feature>
<dbReference type="Pfam" id="PF04727">
    <property type="entry name" value="ELMO_CED12"/>
    <property type="match status" value="1"/>
</dbReference>
<dbReference type="InterPro" id="IPR006816">
    <property type="entry name" value="ELMO_dom"/>
</dbReference>
<dbReference type="InterPro" id="IPR050868">
    <property type="entry name" value="ELMO_domain-containing"/>
</dbReference>
<feature type="domain" description="ELMO" evidence="2">
    <location>
        <begin position="1001"/>
        <end position="1155"/>
    </location>
</feature>
<feature type="region of interest" description="Disordered" evidence="1">
    <location>
        <begin position="568"/>
        <end position="636"/>
    </location>
</feature>
<feature type="region of interest" description="Disordered" evidence="1">
    <location>
        <begin position="457"/>
        <end position="550"/>
    </location>
</feature>
<evidence type="ECO:0000256" key="1">
    <source>
        <dbReference type="SAM" id="MobiDB-lite"/>
    </source>
</evidence>
<evidence type="ECO:0000313" key="3">
    <source>
        <dbReference type="EMBL" id="KAF0698957.1"/>
    </source>
</evidence>
<dbReference type="Proteomes" id="UP000332933">
    <property type="component" value="Unassembled WGS sequence"/>
</dbReference>
<dbReference type="PANTHER" id="PTHR12771">
    <property type="entry name" value="ENGULFMENT AND CELL MOTILITY"/>
    <property type="match status" value="1"/>
</dbReference>
<feature type="compositionally biased region" description="Acidic residues" evidence="1">
    <location>
        <begin position="873"/>
        <end position="888"/>
    </location>
</feature>
<name>A0A485KQD2_9STRA</name>
<feature type="region of interest" description="Disordered" evidence="1">
    <location>
        <begin position="1"/>
        <end position="130"/>
    </location>
</feature>
<feature type="compositionally biased region" description="Acidic residues" evidence="1">
    <location>
        <begin position="507"/>
        <end position="522"/>
    </location>
</feature>
<feature type="compositionally biased region" description="Polar residues" evidence="1">
    <location>
        <begin position="12"/>
        <end position="24"/>
    </location>
</feature>
<dbReference type="EMBL" id="VJMH01005208">
    <property type="protein sequence ID" value="KAF0698957.1"/>
    <property type="molecule type" value="Genomic_DNA"/>
</dbReference>
<evidence type="ECO:0000259" key="2">
    <source>
        <dbReference type="PROSITE" id="PS51335"/>
    </source>
</evidence>
<feature type="region of interest" description="Disordered" evidence="1">
    <location>
        <begin position="150"/>
        <end position="175"/>
    </location>
</feature>
<feature type="compositionally biased region" description="Pro residues" evidence="1">
    <location>
        <begin position="471"/>
        <end position="484"/>
    </location>
</feature>
<dbReference type="PANTHER" id="PTHR12771:SF2">
    <property type="entry name" value="ELMO DOMAIN-CONTAINING PROTEIN 3"/>
    <property type="match status" value="1"/>
</dbReference>
<evidence type="ECO:0000313" key="4">
    <source>
        <dbReference type="EMBL" id="VFT87322.1"/>
    </source>
</evidence>
<dbReference type="AlphaFoldDB" id="A0A485KQD2"/>
<feature type="compositionally biased region" description="Acidic residues" evidence="1">
    <location>
        <begin position="117"/>
        <end position="126"/>
    </location>
</feature>
<keyword evidence="5" id="KW-1185">Reference proteome</keyword>